<gene>
    <name evidence="1" type="ORF">M9980_08375</name>
</gene>
<dbReference type="Proteomes" id="UP001055580">
    <property type="component" value="Chromosome"/>
</dbReference>
<evidence type="ECO:0000313" key="1">
    <source>
        <dbReference type="EMBL" id="URW74592.1"/>
    </source>
</evidence>
<evidence type="ECO:0000313" key="2">
    <source>
        <dbReference type="Proteomes" id="UP001055580"/>
    </source>
</evidence>
<keyword evidence="2" id="KW-1185">Reference proteome</keyword>
<proteinExistence type="predicted"/>
<protein>
    <recommendedName>
        <fullName evidence="3">Lipoprotein</fullName>
    </recommendedName>
</protein>
<dbReference type="PROSITE" id="PS51257">
    <property type="entry name" value="PROKAR_LIPOPROTEIN"/>
    <property type="match status" value="1"/>
</dbReference>
<accession>A0ABY4TT48</accession>
<name>A0ABY4TT48_9SPHN</name>
<dbReference type="RefSeq" id="WP_250749178.1">
    <property type="nucleotide sequence ID" value="NZ_CP098401.1"/>
</dbReference>
<evidence type="ECO:0008006" key="3">
    <source>
        <dbReference type="Google" id="ProtNLM"/>
    </source>
</evidence>
<dbReference type="EMBL" id="CP098401">
    <property type="protein sequence ID" value="URW74592.1"/>
    <property type="molecule type" value="Genomic_DNA"/>
</dbReference>
<sequence length="105" mass="10967">MRTTILAATLLLAACDSAPTTPARTTPEGPSDIQARVIALSDNERNLVFIRALRDANKDCQGVTKSERQTIPGASDPLWVATCQGGATYGITIGRDGVAQVVGAQ</sequence>
<organism evidence="1 2">
    <name type="scientific">Sphingomonas donggukensis</name>
    <dbReference type="NCBI Taxonomy" id="2949093"/>
    <lineage>
        <taxon>Bacteria</taxon>
        <taxon>Pseudomonadati</taxon>
        <taxon>Pseudomonadota</taxon>
        <taxon>Alphaproteobacteria</taxon>
        <taxon>Sphingomonadales</taxon>
        <taxon>Sphingomonadaceae</taxon>
        <taxon>Sphingomonas</taxon>
    </lineage>
</organism>
<reference evidence="1" key="1">
    <citation type="submission" date="2022-05" db="EMBL/GenBank/DDBJ databases">
        <title>Sphingomonas sp. strain RMG20 Genome sequencing and assembly.</title>
        <authorList>
            <person name="Kim I."/>
        </authorList>
    </citation>
    <scope>NUCLEOTIDE SEQUENCE</scope>
    <source>
        <strain evidence="1">RMG20</strain>
    </source>
</reference>